<evidence type="ECO:0000256" key="1">
    <source>
        <dbReference type="ARBA" id="ARBA00004123"/>
    </source>
</evidence>
<evidence type="ECO:0000259" key="7">
    <source>
        <dbReference type="PROSITE" id="PS50102"/>
    </source>
</evidence>
<dbReference type="InterPro" id="IPR012677">
    <property type="entry name" value="Nucleotide-bd_a/b_plait_sf"/>
</dbReference>
<evidence type="ECO:0000256" key="3">
    <source>
        <dbReference type="ARBA" id="ARBA00022884"/>
    </source>
</evidence>
<sequence>MEEHVEQSRTLFVRKIPLTATNESLADKFSEIGPVKRAFVIKEKGENKKNRGFGYVTYSFRDDAVKAMETIKEFDGRNIFITFADRRNMGDSSSQKRAPPAKRLESSKYLRARTVVVSQIPKNTPLEKIEKLAKSLKKVINMEYKDAETNPTVLLHFKSIREAKMALRKLDNSQFRGVTLKAIQQCNDAAYMPRKVLKMRRLIVRNLSFKTTVENFKKTFEKFGEVLEAVIPSSNNRSCGFGFIQFVDIRSADRAIKEMNAKEIDGRVVAIDWAISKTKYDKYKESLQQKDSKKGDSKVAVSSKHPSGDDDDDDGDDDDDDGDDNDDGGDDDDDDADDDDSGSIHDSGIEDVKSGKKKVKSNISDDDESEEDDDGGGDDDDDDDDADDEGDDDEGDDDDDESDINDSDIEDSQVEDKASKKKAQTNKQLQNKKSDVNQGRTIFIRNVPFSCTETDITDLFCKFGEITYTVLVKKDNIPRGSGFVQFVNKEDSEKCLERCSGETPKEKILSGGRQLFVSAALSREQVDNLKSSKTENTNKDGRNLHLAREGLIRVGMKAAEGLSKSDLNKRLKAEMRRRQKLKDPNIFVSDTRLCVQNIPTHVTDKQLKEVFLKAVNDKKCVITESRIMRDMSRTSAQGISRSLGYGFVSFQEHQHALTALRNTNNNPDIFGPNKRLIIEFSLENKKALEVKQKRLDKSKQVLSQRQKKDIFSKKDKGQQPTAGAKRERFHGKTQKQKIMPSHLGPKNRHRDKGLPVAKTGKKFKEKRIREFQGNQKQNQKPQKRKAFSDNFDSMVAKYKKKMLSTSS</sequence>
<feature type="compositionally biased region" description="Acidic residues" evidence="6">
    <location>
        <begin position="309"/>
        <end position="341"/>
    </location>
</feature>
<feature type="region of interest" description="Disordered" evidence="6">
    <location>
        <begin position="696"/>
        <end position="792"/>
    </location>
</feature>
<dbReference type="InterPro" id="IPR051945">
    <property type="entry name" value="RRM_MRD1_RNA_proc_ribogen"/>
</dbReference>
<feature type="region of interest" description="Disordered" evidence="6">
    <location>
        <begin position="284"/>
        <end position="434"/>
    </location>
</feature>
<keyword evidence="4" id="KW-0539">Nucleus</keyword>
<dbReference type="KEGG" id="osn:115229975"/>
<gene>
    <name evidence="9" type="primary">LOC115229975</name>
</gene>
<evidence type="ECO:0000313" key="8">
    <source>
        <dbReference type="Proteomes" id="UP000515154"/>
    </source>
</evidence>
<dbReference type="PANTHER" id="PTHR48039">
    <property type="entry name" value="RNA-BINDING MOTIF PROTEIN 14B"/>
    <property type="match status" value="1"/>
</dbReference>
<dbReference type="PANTHER" id="PTHR48039:SF5">
    <property type="entry name" value="RNA-BINDING PROTEIN 28"/>
    <property type="match status" value="1"/>
</dbReference>
<keyword evidence="3 5" id="KW-0694">RNA-binding</keyword>
<evidence type="ECO:0000256" key="2">
    <source>
        <dbReference type="ARBA" id="ARBA00022737"/>
    </source>
</evidence>
<feature type="compositionally biased region" description="Polar residues" evidence="6">
    <location>
        <begin position="425"/>
        <end position="434"/>
    </location>
</feature>
<dbReference type="FunFam" id="3.30.70.330:FF:000182">
    <property type="entry name" value="RNA-binding motif protein 28"/>
    <property type="match status" value="1"/>
</dbReference>
<feature type="domain" description="RRM" evidence="7">
    <location>
        <begin position="440"/>
        <end position="522"/>
    </location>
</feature>
<dbReference type="InterPro" id="IPR000504">
    <property type="entry name" value="RRM_dom"/>
</dbReference>
<dbReference type="Gene3D" id="3.30.70.330">
    <property type="match status" value="4"/>
</dbReference>
<dbReference type="RefSeq" id="XP_029656094.1">
    <property type="nucleotide sequence ID" value="XM_029800234.2"/>
</dbReference>
<dbReference type="CDD" id="cd12416">
    <property type="entry name" value="RRM4_RBM28_like"/>
    <property type="match status" value="1"/>
</dbReference>
<dbReference type="Proteomes" id="UP000515154">
    <property type="component" value="Linkage group LG2"/>
</dbReference>
<evidence type="ECO:0000256" key="4">
    <source>
        <dbReference type="ARBA" id="ARBA00023242"/>
    </source>
</evidence>
<dbReference type="Pfam" id="PF00076">
    <property type="entry name" value="RRM_1"/>
    <property type="match status" value="3"/>
</dbReference>
<dbReference type="SUPFAM" id="SSF54928">
    <property type="entry name" value="RNA-binding domain, RBD"/>
    <property type="match status" value="3"/>
</dbReference>
<feature type="compositionally biased region" description="Acidic residues" evidence="6">
    <location>
        <begin position="364"/>
        <end position="413"/>
    </location>
</feature>
<accession>A0A6P7TUV5</accession>
<feature type="domain" description="RRM" evidence="7">
    <location>
        <begin position="591"/>
        <end position="683"/>
    </location>
</feature>
<feature type="compositionally biased region" description="Basic and acidic residues" evidence="6">
    <location>
        <begin position="284"/>
        <end position="297"/>
    </location>
</feature>
<proteinExistence type="predicted"/>
<feature type="domain" description="RRM" evidence="7">
    <location>
        <begin position="200"/>
        <end position="276"/>
    </location>
</feature>
<dbReference type="PROSITE" id="PS50102">
    <property type="entry name" value="RRM"/>
    <property type="match status" value="4"/>
</dbReference>
<dbReference type="CDD" id="cd12414">
    <property type="entry name" value="RRM2_RBM28_like"/>
    <property type="match status" value="1"/>
</dbReference>
<dbReference type="GO" id="GO:0005730">
    <property type="term" value="C:nucleolus"/>
    <property type="evidence" value="ECO:0007669"/>
    <property type="project" value="TreeGrafter"/>
</dbReference>
<evidence type="ECO:0000313" key="9">
    <source>
        <dbReference type="RefSeq" id="XP_029656094.1"/>
    </source>
</evidence>
<comment type="subcellular location">
    <subcellularLocation>
        <location evidence="1">Nucleus</location>
    </subcellularLocation>
</comment>
<keyword evidence="2" id="KW-0677">Repeat</keyword>
<organism evidence="8 9">
    <name type="scientific">Octopus sinensis</name>
    <name type="common">East Asian common octopus</name>
    <dbReference type="NCBI Taxonomy" id="2607531"/>
    <lineage>
        <taxon>Eukaryota</taxon>
        <taxon>Metazoa</taxon>
        <taxon>Spiralia</taxon>
        <taxon>Lophotrochozoa</taxon>
        <taxon>Mollusca</taxon>
        <taxon>Cephalopoda</taxon>
        <taxon>Coleoidea</taxon>
        <taxon>Octopodiformes</taxon>
        <taxon>Octopoda</taxon>
        <taxon>Incirrata</taxon>
        <taxon>Octopodidae</taxon>
        <taxon>Octopus</taxon>
    </lineage>
</organism>
<dbReference type="GO" id="GO:0003729">
    <property type="term" value="F:mRNA binding"/>
    <property type="evidence" value="ECO:0007669"/>
    <property type="project" value="TreeGrafter"/>
</dbReference>
<feature type="compositionally biased region" description="Basic and acidic residues" evidence="6">
    <location>
        <begin position="706"/>
        <end position="717"/>
    </location>
</feature>
<keyword evidence="8" id="KW-1185">Reference proteome</keyword>
<dbReference type="SMART" id="SM00360">
    <property type="entry name" value="RRM"/>
    <property type="match status" value="5"/>
</dbReference>
<reference evidence="9" key="1">
    <citation type="submission" date="2025-08" db="UniProtKB">
        <authorList>
            <consortium name="RefSeq"/>
        </authorList>
    </citation>
    <scope>IDENTIFICATION</scope>
</reference>
<protein>
    <submittedName>
        <fullName evidence="9">RNA-binding protein 28</fullName>
    </submittedName>
</protein>
<dbReference type="InterPro" id="IPR035979">
    <property type="entry name" value="RBD_domain_sf"/>
</dbReference>
<name>A0A6P7TUV5_9MOLL</name>
<evidence type="ECO:0000256" key="6">
    <source>
        <dbReference type="SAM" id="MobiDB-lite"/>
    </source>
</evidence>
<feature type="domain" description="RRM" evidence="7">
    <location>
        <begin position="9"/>
        <end position="86"/>
    </location>
</feature>
<dbReference type="AlphaFoldDB" id="A0A6P7TUV5"/>
<evidence type="ECO:0000256" key="5">
    <source>
        <dbReference type="PROSITE-ProRule" id="PRU00176"/>
    </source>
</evidence>